<keyword evidence="1" id="KW-0812">Transmembrane</keyword>
<dbReference type="RefSeq" id="WP_123250508.1">
    <property type="nucleotide sequence ID" value="NZ_RJLS01000008.1"/>
</dbReference>
<keyword evidence="1" id="KW-0472">Membrane</keyword>
<comment type="caution">
    <text evidence="2">The sequence shown here is derived from an EMBL/GenBank/DDBJ whole genome shotgun (WGS) entry which is preliminary data.</text>
</comment>
<dbReference type="EMBL" id="RJLS01000008">
    <property type="protein sequence ID" value="RNM24734.1"/>
    <property type="molecule type" value="Genomic_DNA"/>
</dbReference>
<evidence type="ECO:0000313" key="3">
    <source>
        <dbReference type="Proteomes" id="UP000271870"/>
    </source>
</evidence>
<evidence type="ECO:0000256" key="1">
    <source>
        <dbReference type="SAM" id="Phobius"/>
    </source>
</evidence>
<gene>
    <name evidence="2" type="ORF">EFS38_07755</name>
</gene>
<organism evidence="2 3">
    <name type="scientific">Dickeya undicola</name>
    <dbReference type="NCBI Taxonomy" id="1577887"/>
    <lineage>
        <taxon>Bacteria</taxon>
        <taxon>Pseudomonadati</taxon>
        <taxon>Pseudomonadota</taxon>
        <taxon>Gammaproteobacteria</taxon>
        <taxon>Enterobacterales</taxon>
        <taxon>Pectobacteriaceae</taxon>
        <taxon>Dickeya</taxon>
    </lineage>
</organism>
<dbReference type="Proteomes" id="UP000271870">
    <property type="component" value="Unassembled WGS sequence"/>
</dbReference>
<protein>
    <submittedName>
        <fullName evidence="2">Uncharacterized protein</fullName>
    </submittedName>
</protein>
<feature type="transmembrane region" description="Helical" evidence="1">
    <location>
        <begin position="334"/>
        <end position="355"/>
    </location>
</feature>
<feature type="transmembrane region" description="Helical" evidence="1">
    <location>
        <begin position="311"/>
        <end position="328"/>
    </location>
</feature>
<accession>A0ABX9WVJ1</accession>
<proteinExistence type="predicted"/>
<evidence type="ECO:0000313" key="2">
    <source>
        <dbReference type="EMBL" id="RNM24734.1"/>
    </source>
</evidence>
<reference evidence="2 3" key="1">
    <citation type="submission" date="2018-11" db="EMBL/GenBank/DDBJ databases">
        <title>Characterization of surface water Dickeya isolates.</title>
        <authorList>
            <person name="Van Gijsegem F."/>
            <person name="Pedron J."/>
        </authorList>
    </citation>
    <scope>NUCLEOTIDE SEQUENCE [LARGE SCALE GENOMIC DNA]</scope>
    <source>
        <strain evidence="2 3">FVG10-MFV-A16</strain>
    </source>
</reference>
<keyword evidence="3" id="KW-1185">Reference proteome</keyword>
<name>A0ABX9WVJ1_9GAMM</name>
<sequence length="358" mass="41638">MSRSLAIWGCRDYSGSNHEEDINDPFIDDLHINFWNINSKKLYCIDFGVLFKKPETDEISEKGAICIYIPFKKKKSEINDLSSYLNENDDLITAVFNEYLNKKESIGNAFTKIHLTNKEAIIMNTKLDSDSGTFDNRLTLTERDDGTIIILKIKECISRENEYQHYIRFRIFIDESEIKEIVRTFIPGDNFLKSNQERTDIIDFRINEQRNLPSGISSTLSAAVCTPQKYHFFIIRDMSDEHSSAGKNYQGCRILEKETWQKYFHNRKALGNSSPIIYHWKLKADTDKKERLTDFSAIARFKNTRTKFRKIIAYILYGLAISFSIKYIPADNSIVGYSILSLSILYVIISVSSYLKKY</sequence>
<keyword evidence="1" id="KW-1133">Transmembrane helix</keyword>